<keyword evidence="4" id="KW-0413">Isomerase</keyword>
<dbReference type="Proteomes" id="UP000032360">
    <property type="component" value="Unassembled WGS sequence"/>
</dbReference>
<dbReference type="InterPro" id="IPR011051">
    <property type="entry name" value="RmlC_Cupin_sf"/>
</dbReference>
<dbReference type="SUPFAM" id="SSF51182">
    <property type="entry name" value="RmlC-like cupins"/>
    <property type="match status" value="1"/>
</dbReference>
<proteinExistence type="inferred from homology"/>
<evidence type="ECO:0000313" key="4">
    <source>
        <dbReference type="EMBL" id="KJF17845.1"/>
    </source>
</evidence>
<evidence type="ECO:0000256" key="2">
    <source>
        <dbReference type="PIRSR" id="PIRSR600888-1"/>
    </source>
</evidence>
<name>A0A0D8HIS2_9ACTN</name>
<dbReference type="PANTHER" id="PTHR21047">
    <property type="entry name" value="DTDP-6-DEOXY-D-GLUCOSE-3,5 EPIMERASE"/>
    <property type="match status" value="1"/>
</dbReference>
<accession>A0A0D8HIS2</accession>
<dbReference type="EMBL" id="JXYS01000029">
    <property type="protein sequence ID" value="KJF17845.1"/>
    <property type="molecule type" value="Genomic_DNA"/>
</dbReference>
<dbReference type="Gene3D" id="2.60.120.10">
    <property type="entry name" value="Jelly Rolls"/>
    <property type="match status" value="1"/>
</dbReference>
<comment type="caution">
    <text evidence="4">The sequence shown here is derived from an EMBL/GenBank/DDBJ whole genome shotgun (WGS) entry which is preliminary data.</text>
</comment>
<dbReference type="GO" id="GO:0000271">
    <property type="term" value="P:polysaccharide biosynthetic process"/>
    <property type="evidence" value="ECO:0007669"/>
    <property type="project" value="TreeGrafter"/>
</dbReference>
<dbReference type="EC" id="5.1.3.13" evidence="4"/>
<evidence type="ECO:0000256" key="3">
    <source>
        <dbReference type="PIRSR" id="PIRSR600888-3"/>
    </source>
</evidence>
<dbReference type="STRING" id="1280514.AXFE_13420"/>
<dbReference type="OrthoDB" id="9803892at2"/>
<reference evidence="4 5" key="1">
    <citation type="submission" date="2015-01" db="EMBL/GenBank/DDBJ databases">
        <title>Draft genome of the acidophilic iron oxidizer Acidithrix ferrooxidans strain Py-F3.</title>
        <authorList>
            <person name="Poehlein A."/>
            <person name="Eisen S."/>
            <person name="Schloemann M."/>
            <person name="Johnson B.D."/>
            <person name="Daniel R."/>
            <person name="Muehling M."/>
        </authorList>
    </citation>
    <scope>NUCLEOTIDE SEQUENCE [LARGE SCALE GENOMIC DNA]</scope>
    <source>
        <strain evidence="4 5">Py-F3</strain>
    </source>
</reference>
<gene>
    <name evidence="4" type="primary">rmlC</name>
    <name evidence="4" type="ORF">AXFE_13420</name>
</gene>
<dbReference type="GO" id="GO:0008830">
    <property type="term" value="F:dTDP-4-dehydrorhamnose 3,5-epimerase activity"/>
    <property type="evidence" value="ECO:0007669"/>
    <property type="project" value="UniProtKB-EC"/>
</dbReference>
<keyword evidence="5" id="KW-1185">Reference proteome</keyword>
<dbReference type="InterPro" id="IPR014710">
    <property type="entry name" value="RmlC-like_jellyroll"/>
</dbReference>
<feature type="active site" description="Proton acceptor" evidence="2">
    <location>
        <position position="60"/>
    </location>
</feature>
<dbReference type="AlphaFoldDB" id="A0A0D8HIS2"/>
<evidence type="ECO:0000313" key="5">
    <source>
        <dbReference type="Proteomes" id="UP000032360"/>
    </source>
</evidence>
<feature type="site" description="Participates in a stacking interaction with the thymidine ring of dTDP-4-oxo-6-deoxyglucose" evidence="3">
    <location>
        <position position="132"/>
    </location>
</feature>
<dbReference type="RefSeq" id="WP_082058538.1">
    <property type="nucleotide sequence ID" value="NZ_JXYS01000029.1"/>
</dbReference>
<comment type="similarity">
    <text evidence="1">Belongs to the dTDP-4-dehydrorhamnose 3,5-epimerase family.</text>
</comment>
<dbReference type="InterPro" id="IPR000888">
    <property type="entry name" value="RmlC-like"/>
</dbReference>
<organism evidence="4 5">
    <name type="scientific">Acidithrix ferrooxidans</name>
    <dbReference type="NCBI Taxonomy" id="1280514"/>
    <lineage>
        <taxon>Bacteria</taxon>
        <taxon>Bacillati</taxon>
        <taxon>Actinomycetota</taxon>
        <taxon>Acidimicrobiia</taxon>
        <taxon>Acidimicrobiales</taxon>
        <taxon>Acidimicrobiaceae</taxon>
        <taxon>Acidithrix</taxon>
    </lineage>
</organism>
<dbReference type="PANTHER" id="PTHR21047:SF2">
    <property type="entry name" value="THYMIDINE DIPHOSPHO-4-KETO-RHAMNOSE 3,5-EPIMERASE"/>
    <property type="match status" value="1"/>
</dbReference>
<feature type="active site" description="Proton donor" evidence="2">
    <location>
        <position position="126"/>
    </location>
</feature>
<evidence type="ECO:0000256" key="1">
    <source>
        <dbReference type="ARBA" id="ARBA00010154"/>
    </source>
</evidence>
<dbReference type="Pfam" id="PF00908">
    <property type="entry name" value="dTDP_sugar_isom"/>
    <property type="match status" value="1"/>
</dbReference>
<dbReference type="GO" id="GO:0005829">
    <property type="term" value="C:cytosol"/>
    <property type="evidence" value="ECO:0007669"/>
    <property type="project" value="TreeGrafter"/>
</dbReference>
<protein>
    <submittedName>
        <fullName evidence="4">dTDP-4-dehydrorhamnose 3,5-epimerase</fullName>
        <ecNumber evidence="4">5.1.3.13</ecNumber>
    </submittedName>
</protein>
<sequence length="183" mass="20319">MSQINPSSTIADVIVIEPIAFGDDRGKFTETYRRSWFPIGREMVQGSRSDKIADSLVGLHYHLHQADYWYVVTGRAKVVLHDLRVGSPTNGATLNIELGEENPVGLYIPPGVAHGFAAISDMVLTYLVDSYYNPSDELGVAYDDPEIAADWGVSEPVVSERDRKNPLRAAIPEHLRPRVTLRT</sequence>